<keyword evidence="8" id="KW-1185">Reference proteome</keyword>
<gene>
    <name evidence="7" type="ORF">ONB1V03_LOCUS6185</name>
</gene>
<comment type="similarity">
    <text evidence="2">Belongs to the GMC oxidoreductase family.</text>
</comment>
<evidence type="ECO:0000256" key="4">
    <source>
        <dbReference type="ARBA" id="ARBA00022827"/>
    </source>
</evidence>
<dbReference type="GO" id="GO:0050660">
    <property type="term" value="F:flavin adenine dinucleotide binding"/>
    <property type="evidence" value="ECO:0007669"/>
    <property type="project" value="InterPro"/>
</dbReference>
<accession>A0A7R9LVK4</accession>
<dbReference type="PANTHER" id="PTHR11552">
    <property type="entry name" value="GLUCOSE-METHANOL-CHOLINE GMC OXIDOREDUCTASE"/>
    <property type="match status" value="1"/>
</dbReference>
<dbReference type="AlphaFoldDB" id="A0A7R9LVK4"/>
<sequence>MWAAGAVVANKLSECKSVRVLLLEAGGAQNATYNDIPGMMKYIYKDNVNIWKYWNEPHDNYGQGYAGGRVPDHKGKTLGGSTAHNGMYFNRGNARGYDEWVNTYGAVGWSYKDLLPVFKEWENNTDRSVVESNPGYHGTTGPIQVSAPKNPDKIIDVFHNVVNQLGYRDTDVNGPIQTGYQLLQLYINGQGFRSGTGNAFVDPNPHEDNLHIVCKALVSRILFNVSWPNVVLFHSGYNGTVKTSLNLVKIKSRGTIRLQSTNPLVPPLLDPNWLSTPDDNQNIMDATRFSCPVCRYRYLYECTEGLMCYIRYNTLSSYHPVGSCRMDSIDRPDVVVDPQLRVKYAKNLRVCDASIFPVLPNANTGAAAITVGHKCAQFIKDYYDLH</sequence>
<dbReference type="InterPro" id="IPR036188">
    <property type="entry name" value="FAD/NAD-bd_sf"/>
</dbReference>
<proteinExistence type="inferred from homology"/>
<dbReference type="EMBL" id="OC917525">
    <property type="protein sequence ID" value="CAD7647318.1"/>
    <property type="molecule type" value="Genomic_DNA"/>
</dbReference>
<feature type="domain" description="Glucose-methanol-choline oxidoreductase C-terminal" evidence="6">
    <location>
        <begin position="251"/>
        <end position="372"/>
    </location>
</feature>
<dbReference type="OrthoDB" id="269227at2759"/>
<feature type="domain" description="Glucose-methanol-choline oxidoreductase N-terminal" evidence="5">
    <location>
        <begin position="74"/>
        <end position="224"/>
    </location>
</feature>
<evidence type="ECO:0000256" key="2">
    <source>
        <dbReference type="ARBA" id="ARBA00010790"/>
    </source>
</evidence>
<evidence type="ECO:0000313" key="8">
    <source>
        <dbReference type="Proteomes" id="UP000728032"/>
    </source>
</evidence>
<name>A0A7R9LVK4_9ACAR</name>
<protein>
    <submittedName>
        <fullName evidence="7">Uncharacterized protein</fullName>
    </submittedName>
</protein>
<comment type="cofactor">
    <cofactor evidence="1">
        <name>FAD</name>
        <dbReference type="ChEBI" id="CHEBI:57692"/>
    </cofactor>
</comment>
<dbReference type="InterPro" id="IPR007867">
    <property type="entry name" value="GMC_OxRtase_C"/>
</dbReference>
<dbReference type="Pfam" id="PF05199">
    <property type="entry name" value="GMC_oxred_C"/>
    <property type="match status" value="1"/>
</dbReference>
<dbReference type="GO" id="GO:0016614">
    <property type="term" value="F:oxidoreductase activity, acting on CH-OH group of donors"/>
    <property type="evidence" value="ECO:0007669"/>
    <property type="project" value="InterPro"/>
</dbReference>
<dbReference type="Proteomes" id="UP000728032">
    <property type="component" value="Unassembled WGS sequence"/>
</dbReference>
<dbReference type="InterPro" id="IPR000172">
    <property type="entry name" value="GMC_OxRdtase_N"/>
</dbReference>
<organism evidence="7">
    <name type="scientific">Oppiella nova</name>
    <dbReference type="NCBI Taxonomy" id="334625"/>
    <lineage>
        <taxon>Eukaryota</taxon>
        <taxon>Metazoa</taxon>
        <taxon>Ecdysozoa</taxon>
        <taxon>Arthropoda</taxon>
        <taxon>Chelicerata</taxon>
        <taxon>Arachnida</taxon>
        <taxon>Acari</taxon>
        <taxon>Acariformes</taxon>
        <taxon>Sarcoptiformes</taxon>
        <taxon>Oribatida</taxon>
        <taxon>Brachypylina</taxon>
        <taxon>Oppioidea</taxon>
        <taxon>Oppiidae</taxon>
        <taxon>Oppiella</taxon>
    </lineage>
</organism>
<evidence type="ECO:0000256" key="3">
    <source>
        <dbReference type="ARBA" id="ARBA00022630"/>
    </source>
</evidence>
<evidence type="ECO:0000313" key="7">
    <source>
        <dbReference type="EMBL" id="CAD7647318.1"/>
    </source>
</evidence>
<keyword evidence="3" id="KW-0285">Flavoprotein</keyword>
<dbReference type="SUPFAM" id="SSF51905">
    <property type="entry name" value="FAD/NAD(P)-binding domain"/>
    <property type="match status" value="1"/>
</dbReference>
<evidence type="ECO:0000259" key="6">
    <source>
        <dbReference type="Pfam" id="PF05199"/>
    </source>
</evidence>
<dbReference type="Pfam" id="PF00732">
    <property type="entry name" value="GMC_oxred_N"/>
    <property type="match status" value="1"/>
</dbReference>
<dbReference type="PANTHER" id="PTHR11552:SF147">
    <property type="entry name" value="CHOLINE DEHYDROGENASE, MITOCHONDRIAL"/>
    <property type="match status" value="1"/>
</dbReference>
<dbReference type="Gene3D" id="3.50.50.60">
    <property type="entry name" value="FAD/NAD(P)-binding domain"/>
    <property type="match status" value="2"/>
</dbReference>
<dbReference type="EMBL" id="CAJPVJ010002700">
    <property type="protein sequence ID" value="CAG2166670.1"/>
    <property type="molecule type" value="Genomic_DNA"/>
</dbReference>
<dbReference type="Gene3D" id="3.30.560.10">
    <property type="entry name" value="Glucose Oxidase, domain 3"/>
    <property type="match status" value="2"/>
</dbReference>
<evidence type="ECO:0000256" key="1">
    <source>
        <dbReference type="ARBA" id="ARBA00001974"/>
    </source>
</evidence>
<reference evidence="7" key="1">
    <citation type="submission" date="2020-11" db="EMBL/GenBank/DDBJ databases">
        <authorList>
            <person name="Tran Van P."/>
        </authorList>
    </citation>
    <scope>NUCLEOTIDE SEQUENCE</scope>
</reference>
<evidence type="ECO:0000259" key="5">
    <source>
        <dbReference type="Pfam" id="PF00732"/>
    </source>
</evidence>
<keyword evidence="4" id="KW-0274">FAD</keyword>
<dbReference type="InterPro" id="IPR012132">
    <property type="entry name" value="GMC_OxRdtase"/>
</dbReference>